<dbReference type="HOGENOM" id="CLU_1913606_0_0_0"/>
<dbReference type="AlphaFoldDB" id="E8U7Q4"/>
<gene>
    <name evidence="2" type="ordered locus">Deima_1444</name>
</gene>
<keyword evidence="3" id="KW-1185">Reference proteome</keyword>
<evidence type="ECO:0000313" key="3">
    <source>
        <dbReference type="Proteomes" id="UP000008635"/>
    </source>
</evidence>
<accession>E8U7Q4</accession>
<reference evidence="2 3" key="1">
    <citation type="journal article" date="2011" name="Stand. Genomic Sci.">
        <title>Complete genome sequence of Deinococcus maricopensis type strain (LB-34).</title>
        <authorList>
            <person name="Pukall R."/>
            <person name="Zeytun A."/>
            <person name="Lucas S."/>
            <person name="Lapidus A."/>
            <person name="Hammon N."/>
            <person name="Deshpande S."/>
            <person name="Nolan M."/>
            <person name="Cheng J.F."/>
            <person name="Pitluck S."/>
            <person name="Liolios K."/>
            <person name="Pagani I."/>
            <person name="Mikhailova N."/>
            <person name="Ivanova N."/>
            <person name="Mavromatis K."/>
            <person name="Pati A."/>
            <person name="Tapia R."/>
            <person name="Han C."/>
            <person name="Goodwin L."/>
            <person name="Chen A."/>
            <person name="Palaniappan K."/>
            <person name="Land M."/>
            <person name="Hauser L."/>
            <person name="Chang Y.J."/>
            <person name="Jeffries C.D."/>
            <person name="Brambilla E.M."/>
            <person name="Rohde M."/>
            <person name="Goker M."/>
            <person name="Detter J.C."/>
            <person name="Woyke T."/>
            <person name="Bristow J."/>
            <person name="Eisen J.A."/>
            <person name="Markowitz V."/>
            <person name="Hugenholtz P."/>
            <person name="Kyrpides N.C."/>
            <person name="Klenk H.P."/>
        </authorList>
    </citation>
    <scope>NUCLEOTIDE SEQUENCE [LARGE SCALE GENOMIC DNA]</scope>
    <source>
        <strain evidence="3">DSM 21211 / LMG 22137 / NRRL B-23946 / LB-34</strain>
    </source>
</reference>
<sequence length="141" mass="15018">MTLTDYPNMPDGVTDDTALPFAMWRVIDQMNGKRSMDTIARSVAMSVPQVRDLIARAIQLATAANATANNANARLTDELIEEVSACLVATVGPMGELLVDEALDNVGDNGTLSEFLNELAGSLQPPARAAFAQRLRSKGLA</sequence>
<dbReference type="InterPro" id="IPR058395">
    <property type="entry name" value="DUF8082"/>
</dbReference>
<protein>
    <recommendedName>
        <fullName evidence="1">DUF8082 domain-containing protein</fullName>
    </recommendedName>
</protein>
<evidence type="ECO:0000313" key="2">
    <source>
        <dbReference type="EMBL" id="ADV67093.1"/>
    </source>
</evidence>
<dbReference type="Proteomes" id="UP000008635">
    <property type="component" value="Chromosome"/>
</dbReference>
<dbReference type="KEGG" id="dmr:Deima_1444"/>
<organism evidence="2 3">
    <name type="scientific">Deinococcus maricopensis (strain DSM 21211 / LMG 22137 / NRRL B-23946 / LB-34)</name>
    <dbReference type="NCBI Taxonomy" id="709986"/>
    <lineage>
        <taxon>Bacteria</taxon>
        <taxon>Thermotogati</taxon>
        <taxon>Deinococcota</taxon>
        <taxon>Deinococci</taxon>
        <taxon>Deinococcales</taxon>
        <taxon>Deinococcaceae</taxon>
        <taxon>Deinococcus</taxon>
    </lineage>
</organism>
<name>E8U7Q4_DEIML</name>
<proteinExistence type="predicted"/>
<dbReference type="STRING" id="709986.Deima_1444"/>
<dbReference type="Pfam" id="PF26309">
    <property type="entry name" value="DUF8082"/>
    <property type="match status" value="1"/>
</dbReference>
<reference evidence="3" key="2">
    <citation type="submission" date="2011-01" db="EMBL/GenBank/DDBJ databases">
        <title>The complete genome of Deinococcus maricopensis DSM 21211.</title>
        <authorList>
            <consortium name="US DOE Joint Genome Institute (JGI-PGF)"/>
            <person name="Lucas S."/>
            <person name="Copeland A."/>
            <person name="Lapidus A."/>
            <person name="Goodwin L."/>
            <person name="Pitluck S."/>
            <person name="Kyrpides N."/>
            <person name="Mavromatis K."/>
            <person name="Pagani I."/>
            <person name="Ivanova N."/>
            <person name="Ovchinnikova G."/>
            <person name="Zeytun A."/>
            <person name="Detter J.C."/>
            <person name="Han C."/>
            <person name="Land M."/>
            <person name="Hauser L."/>
            <person name="Markowitz V."/>
            <person name="Cheng J.-F."/>
            <person name="Hugenholtz P."/>
            <person name="Woyke T."/>
            <person name="Wu D."/>
            <person name="Pukall R."/>
            <person name="Gehrich-Schroeter G."/>
            <person name="Brambilla E."/>
            <person name="Klenk H.-P."/>
            <person name="Eisen J.A."/>
        </authorList>
    </citation>
    <scope>NUCLEOTIDE SEQUENCE [LARGE SCALE GENOMIC DNA]</scope>
    <source>
        <strain evidence="3">DSM 21211 / LMG 22137 / NRRL B-23946 / LB-34</strain>
    </source>
</reference>
<evidence type="ECO:0000259" key="1">
    <source>
        <dbReference type="Pfam" id="PF26309"/>
    </source>
</evidence>
<feature type="domain" description="DUF8082" evidence="1">
    <location>
        <begin position="78"/>
        <end position="137"/>
    </location>
</feature>
<dbReference type="RefSeq" id="WP_013556598.1">
    <property type="nucleotide sequence ID" value="NC_014958.1"/>
</dbReference>
<dbReference type="EMBL" id="CP002454">
    <property type="protein sequence ID" value="ADV67093.1"/>
    <property type="molecule type" value="Genomic_DNA"/>
</dbReference>
<dbReference type="OrthoDB" id="72988at2"/>